<proteinExistence type="predicted"/>
<reference evidence="1 2" key="1">
    <citation type="journal article" date="2015" name="Int. J. Syst. Evol. Microbiol.">
        <title>Mariniphaga sediminis sp. nov., isolated from coastal sediment.</title>
        <authorList>
            <person name="Wang F.Q."/>
            <person name="Shen Q.Y."/>
            <person name="Chen G.J."/>
            <person name="Du Z.J."/>
        </authorList>
    </citation>
    <scope>NUCLEOTIDE SEQUENCE [LARGE SCALE GENOMIC DNA]</scope>
    <source>
        <strain evidence="1 2">SY21</strain>
    </source>
</reference>
<dbReference type="Proteomes" id="UP000266441">
    <property type="component" value="Unassembled WGS sequence"/>
</dbReference>
<evidence type="ECO:0000313" key="1">
    <source>
        <dbReference type="EMBL" id="RIH62777.1"/>
    </source>
</evidence>
<organism evidence="1 2">
    <name type="scientific">Mariniphaga sediminis</name>
    <dbReference type="NCBI Taxonomy" id="1628158"/>
    <lineage>
        <taxon>Bacteria</taxon>
        <taxon>Pseudomonadati</taxon>
        <taxon>Bacteroidota</taxon>
        <taxon>Bacteroidia</taxon>
        <taxon>Marinilabiliales</taxon>
        <taxon>Prolixibacteraceae</taxon>
        <taxon>Mariniphaga</taxon>
    </lineage>
</organism>
<protein>
    <submittedName>
        <fullName evidence="1">Uncharacterized protein</fullName>
    </submittedName>
</protein>
<comment type="caution">
    <text evidence="1">The sequence shown here is derived from an EMBL/GenBank/DDBJ whole genome shotgun (WGS) entry which is preliminary data.</text>
</comment>
<sequence>MGFTLKLFKNRENIISYKMNLSFIAQSIILKINLFYPDPKGSKFLPDVRLGFSVRPSGIGVKLKIKAI</sequence>
<name>A0A399CT13_9BACT</name>
<gene>
    <name evidence="1" type="ORF">D1164_23130</name>
</gene>
<keyword evidence="2" id="KW-1185">Reference proteome</keyword>
<accession>A0A399CT13</accession>
<evidence type="ECO:0000313" key="2">
    <source>
        <dbReference type="Proteomes" id="UP000266441"/>
    </source>
</evidence>
<dbReference type="AlphaFoldDB" id="A0A399CT13"/>
<dbReference type="EMBL" id="QWET01000038">
    <property type="protein sequence ID" value="RIH62777.1"/>
    <property type="molecule type" value="Genomic_DNA"/>
</dbReference>